<sequence length="214" mass="24498">MAFRVVYIHIGICMLFLPTTLAGLLNQDTNNDANSPEADSEARHLSSLLQAERRKLIAPEAAEMEQRNEKETVEKIDAAKTKIDITKGNELIERHIQDCEKRYEIIVMNNSERHKRPKTCYLRYMDNTLYASECLGRADTPKEAFTIADQIVDKDFLSEDGPDSVCRHIPMYNTKVVEQEETSTKRGLNVSKKCVSCAFECKGWWNCPFVCRPC</sequence>
<name>A0AAE0VFZ6_9BIVA</name>
<evidence type="ECO:0000256" key="1">
    <source>
        <dbReference type="SAM" id="Phobius"/>
    </source>
</evidence>
<reference evidence="2" key="3">
    <citation type="submission" date="2023-05" db="EMBL/GenBank/DDBJ databases">
        <authorList>
            <person name="Smith C.H."/>
        </authorList>
    </citation>
    <scope>NUCLEOTIDE SEQUENCE</scope>
    <source>
        <strain evidence="2">CHS0354</strain>
        <tissue evidence="2">Mantle</tissue>
    </source>
</reference>
<evidence type="ECO:0000313" key="3">
    <source>
        <dbReference type="Proteomes" id="UP001195483"/>
    </source>
</evidence>
<dbReference type="Proteomes" id="UP001195483">
    <property type="component" value="Unassembled WGS sequence"/>
</dbReference>
<organism evidence="2 3">
    <name type="scientific">Potamilus streckersoni</name>
    <dbReference type="NCBI Taxonomy" id="2493646"/>
    <lineage>
        <taxon>Eukaryota</taxon>
        <taxon>Metazoa</taxon>
        <taxon>Spiralia</taxon>
        <taxon>Lophotrochozoa</taxon>
        <taxon>Mollusca</taxon>
        <taxon>Bivalvia</taxon>
        <taxon>Autobranchia</taxon>
        <taxon>Heteroconchia</taxon>
        <taxon>Palaeoheterodonta</taxon>
        <taxon>Unionida</taxon>
        <taxon>Unionoidea</taxon>
        <taxon>Unionidae</taxon>
        <taxon>Ambleminae</taxon>
        <taxon>Lampsilini</taxon>
        <taxon>Potamilus</taxon>
    </lineage>
</organism>
<keyword evidence="1" id="KW-0472">Membrane</keyword>
<evidence type="ECO:0000313" key="2">
    <source>
        <dbReference type="EMBL" id="KAK3576704.1"/>
    </source>
</evidence>
<proteinExistence type="predicted"/>
<keyword evidence="3" id="KW-1185">Reference proteome</keyword>
<keyword evidence="1" id="KW-1133">Transmembrane helix</keyword>
<gene>
    <name evidence="2" type="ORF">CHS0354_024318</name>
</gene>
<feature type="transmembrane region" description="Helical" evidence="1">
    <location>
        <begin position="6"/>
        <end position="25"/>
    </location>
</feature>
<dbReference type="AlphaFoldDB" id="A0AAE0VFZ6"/>
<comment type="caution">
    <text evidence="2">The sequence shown here is derived from an EMBL/GenBank/DDBJ whole genome shotgun (WGS) entry which is preliminary data.</text>
</comment>
<protein>
    <submittedName>
        <fullName evidence="2">Uncharacterized protein</fullName>
    </submittedName>
</protein>
<accession>A0AAE0VFZ6</accession>
<dbReference type="EMBL" id="JAEAOA010001440">
    <property type="protein sequence ID" value="KAK3576704.1"/>
    <property type="molecule type" value="Genomic_DNA"/>
</dbReference>
<keyword evidence="1" id="KW-0812">Transmembrane</keyword>
<reference evidence="2" key="1">
    <citation type="journal article" date="2021" name="Genome Biol. Evol.">
        <title>A High-Quality Reference Genome for a Parasitic Bivalve with Doubly Uniparental Inheritance (Bivalvia: Unionida).</title>
        <authorList>
            <person name="Smith C.H."/>
        </authorList>
    </citation>
    <scope>NUCLEOTIDE SEQUENCE</scope>
    <source>
        <strain evidence="2">CHS0354</strain>
    </source>
</reference>
<reference evidence="2" key="2">
    <citation type="journal article" date="2021" name="Genome Biol. Evol.">
        <title>Developing a high-quality reference genome for a parasitic bivalve with doubly uniparental inheritance (Bivalvia: Unionida).</title>
        <authorList>
            <person name="Smith C.H."/>
        </authorList>
    </citation>
    <scope>NUCLEOTIDE SEQUENCE</scope>
    <source>
        <strain evidence="2">CHS0354</strain>
        <tissue evidence="2">Mantle</tissue>
    </source>
</reference>